<dbReference type="SUPFAM" id="SSF117892">
    <property type="entry name" value="Band 7/SPFH domain"/>
    <property type="match status" value="1"/>
</dbReference>
<dbReference type="GO" id="GO:0098552">
    <property type="term" value="C:side of membrane"/>
    <property type="evidence" value="ECO:0007669"/>
    <property type="project" value="UniProtKB-ARBA"/>
</dbReference>
<dbReference type="InterPro" id="IPR050710">
    <property type="entry name" value="Band7/mec-2_domain"/>
</dbReference>
<dbReference type="CDD" id="cd08829">
    <property type="entry name" value="SPFH_paraslipin"/>
    <property type="match status" value="1"/>
</dbReference>
<feature type="compositionally biased region" description="Polar residues" evidence="3">
    <location>
        <begin position="156"/>
        <end position="171"/>
    </location>
</feature>
<accession>A0A257SFB3</accession>
<dbReference type="Pfam" id="PF16200">
    <property type="entry name" value="Band_7_C"/>
    <property type="match status" value="1"/>
</dbReference>
<dbReference type="Gene3D" id="3.30.479.30">
    <property type="entry name" value="Band 7 domain"/>
    <property type="match status" value="1"/>
</dbReference>
<organism evidence="5 6">
    <name type="scientific">Acidithiobacillus ferrivorans</name>
    <dbReference type="NCBI Taxonomy" id="160808"/>
    <lineage>
        <taxon>Bacteria</taxon>
        <taxon>Pseudomonadati</taxon>
        <taxon>Pseudomonadota</taxon>
        <taxon>Acidithiobacillia</taxon>
        <taxon>Acidithiobacillales</taxon>
        <taxon>Acidithiobacillaceae</taxon>
        <taxon>Acidithiobacillus</taxon>
    </lineage>
</organism>
<feature type="domain" description="Band 7" evidence="4">
    <location>
        <begin position="1"/>
        <end position="137"/>
    </location>
</feature>
<dbReference type="EMBL" id="NCBC01000967">
    <property type="protein sequence ID" value="OYV71864.1"/>
    <property type="molecule type" value="Genomic_DNA"/>
</dbReference>
<dbReference type="PANTHER" id="PTHR43327">
    <property type="entry name" value="STOMATIN-LIKE PROTEIN 2, MITOCHONDRIAL"/>
    <property type="match status" value="1"/>
</dbReference>
<comment type="caution">
    <text evidence="5">The sequence shown here is derived from an EMBL/GenBank/DDBJ whole genome shotgun (WGS) entry which is preliminary data.</text>
</comment>
<evidence type="ECO:0000313" key="5">
    <source>
        <dbReference type="EMBL" id="OYV71864.1"/>
    </source>
</evidence>
<name>A0A257SFB3_9PROT</name>
<evidence type="ECO:0000259" key="4">
    <source>
        <dbReference type="SMART" id="SM00244"/>
    </source>
</evidence>
<dbReference type="PRINTS" id="PR00721">
    <property type="entry name" value="STOMATIN"/>
</dbReference>
<dbReference type="GO" id="GO:0005886">
    <property type="term" value="C:plasma membrane"/>
    <property type="evidence" value="ECO:0007669"/>
    <property type="project" value="UniProtKB-ARBA"/>
</dbReference>
<evidence type="ECO:0000313" key="6">
    <source>
        <dbReference type="Proteomes" id="UP000216779"/>
    </source>
</evidence>
<evidence type="ECO:0000256" key="3">
    <source>
        <dbReference type="SAM" id="MobiDB-lite"/>
    </source>
</evidence>
<dbReference type="FunFam" id="3.30.479.30:FF:000004">
    <property type="entry name" value="Putative membrane protease family, stomatin"/>
    <property type="match status" value="1"/>
</dbReference>
<feature type="region of interest" description="Disordered" evidence="3">
    <location>
        <begin position="150"/>
        <end position="173"/>
    </location>
</feature>
<comment type="subcellular location">
    <subcellularLocation>
        <location evidence="1">Membrane</location>
        <topology evidence="1">Single-pass membrane protein</topology>
    </subcellularLocation>
</comment>
<dbReference type="Pfam" id="PF01145">
    <property type="entry name" value="Band_7"/>
    <property type="match status" value="1"/>
</dbReference>
<dbReference type="InterPro" id="IPR001972">
    <property type="entry name" value="Stomatin_HflK_fam"/>
</dbReference>
<dbReference type="SMART" id="SM00244">
    <property type="entry name" value="PHB"/>
    <property type="match status" value="1"/>
</dbReference>
<reference evidence="5 6" key="1">
    <citation type="submission" date="2017-03" db="EMBL/GenBank/DDBJ databases">
        <title>Lifting the veil on microbial sulfur biogeochemistry in mining wastewaters.</title>
        <authorList>
            <person name="Kantor R.S."/>
            <person name="Colenbrander Nelson T."/>
            <person name="Marshall S."/>
            <person name="Bennett D."/>
            <person name="Apte S."/>
            <person name="Camacho D."/>
            <person name="Thomas B.C."/>
            <person name="Warren L.A."/>
            <person name="Banfield J.F."/>
        </authorList>
    </citation>
    <scope>NUCLEOTIDE SEQUENCE [LARGE SCALE GENOMIC DNA]</scope>
    <source>
        <strain evidence="5">21-59-9</strain>
    </source>
</reference>
<dbReference type="InterPro" id="IPR032435">
    <property type="entry name" value="STML2-like_C"/>
</dbReference>
<dbReference type="Proteomes" id="UP000216779">
    <property type="component" value="Unassembled WGS sequence"/>
</dbReference>
<evidence type="ECO:0000256" key="2">
    <source>
        <dbReference type="ARBA" id="ARBA00008164"/>
    </source>
</evidence>
<dbReference type="InterPro" id="IPR001107">
    <property type="entry name" value="Band_7"/>
</dbReference>
<dbReference type="InterPro" id="IPR036013">
    <property type="entry name" value="Band_7/SPFH_dom_sf"/>
</dbReference>
<protein>
    <submittedName>
        <fullName evidence="5">Paraslipin</fullName>
    </submittedName>
</protein>
<comment type="similarity">
    <text evidence="2">Belongs to the band 7/mec-2 family.</text>
</comment>
<evidence type="ECO:0000256" key="1">
    <source>
        <dbReference type="ARBA" id="ARBA00004167"/>
    </source>
</evidence>
<dbReference type="AlphaFoldDB" id="A0A257SFB3"/>
<proteinExistence type="inferred from homology"/>
<sequence>MLVSGIQIIVPFFDRVAYRFDMREIPMDVPEQVCITKDNTRLSVDGVLYYQITDAQNAAYGTSNVITAVVQLVQTTMRAEVGKLALDECLSQRDTLNRGVVDVLTQAATSWGVKVLRYEIRNLTPPDEIQRAMELQLTAERQKRAAIAKSEGDRQQAINQSEGQKQSQINNAEGERQSAILRADGQGQAIATVAAATAKAISDIGKAVAGEGGADALHYQLGQQWVQQWGLIAKNSTVTVVPANMGDLSAMVGSLLSQAGNAKQGAKS</sequence>
<dbReference type="PANTHER" id="PTHR43327:SF10">
    <property type="entry name" value="STOMATIN-LIKE PROTEIN 2, MITOCHONDRIAL"/>
    <property type="match status" value="1"/>
</dbReference>
<gene>
    <name evidence="5" type="ORF">B7Z70_15790</name>
</gene>